<feature type="domain" description="Remorin C-terminal" evidence="3">
    <location>
        <begin position="424"/>
        <end position="527"/>
    </location>
</feature>
<dbReference type="Proteomes" id="UP001161247">
    <property type="component" value="Chromosome 2"/>
</dbReference>
<dbReference type="Pfam" id="PF03763">
    <property type="entry name" value="Remorin_C"/>
    <property type="match status" value="1"/>
</dbReference>
<feature type="compositionally biased region" description="Acidic residues" evidence="2">
    <location>
        <begin position="46"/>
        <end position="56"/>
    </location>
</feature>
<keyword evidence="5" id="KW-1185">Reference proteome</keyword>
<reference evidence="4" key="1">
    <citation type="submission" date="2023-03" db="EMBL/GenBank/DDBJ databases">
        <authorList>
            <person name="Julca I."/>
        </authorList>
    </citation>
    <scope>NUCLEOTIDE SEQUENCE</scope>
</reference>
<proteinExistence type="inferred from homology"/>
<dbReference type="AlphaFoldDB" id="A0AAV1CMP7"/>
<gene>
    <name evidence="4" type="ORF">OLC1_LOCUS7537</name>
</gene>
<comment type="similarity">
    <text evidence="1">Belongs to the remorin family.</text>
</comment>
<dbReference type="PANTHER" id="PTHR31471:SF1">
    <property type="entry name" value="OS12G0613600 PROTEIN"/>
    <property type="match status" value="1"/>
</dbReference>
<evidence type="ECO:0000313" key="5">
    <source>
        <dbReference type="Proteomes" id="UP001161247"/>
    </source>
</evidence>
<organism evidence="4 5">
    <name type="scientific">Oldenlandia corymbosa var. corymbosa</name>
    <dbReference type="NCBI Taxonomy" id="529605"/>
    <lineage>
        <taxon>Eukaryota</taxon>
        <taxon>Viridiplantae</taxon>
        <taxon>Streptophyta</taxon>
        <taxon>Embryophyta</taxon>
        <taxon>Tracheophyta</taxon>
        <taxon>Spermatophyta</taxon>
        <taxon>Magnoliopsida</taxon>
        <taxon>eudicotyledons</taxon>
        <taxon>Gunneridae</taxon>
        <taxon>Pentapetalae</taxon>
        <taxon>asterids</taxon>
        <taxon>lamiids</taxon>
        <taxon>Gentianales</taxon>
        <taxon>Rubiaceae</taxon>
        <taxon>Rubioideae</taxon>
        <taxon>Spermacoceae</taxon>
        <taxon>Hedyotis-Oldenlandia complex</taxon>
        <taxon>Oldenlandia</taxon>
    </lineage>
</organism>
<feature type="region of interest" description="Disordered" evidence="2">
    <location>
        <begin position="495"/>
        <end position="515"/>
    </location>
</feature>
<protein>
    <submittedName>
        <fullName evidence="4">OLC1v1033153C3</fullName>
    </submittedName>
</protein>
<feature type="compositionally biased region" description="Polar residues" evidence="2">
    <location>
        <begin position="136"/>
        <end position="146"/>
    </location>
</feature>
<feature type="region of interest" description="Disordered" evidence="2">
    <location>
        <begin position="314"/>
        <end position="365"/>
    </location>
</feature>
<feature type="region of interest" description="Disordered" evidence="2">
    <location>
        <begin position="120"/>
        <end position="171"/>
    </location>
</feature>
<feature type="compositionally biased region" description="Low complexity" evidence="2">
    <location>
        <begin position="326"/>
        <end position="345"/>
    </location>
</feature>
<sequence length="539" mass="59579">MDYERIQKRPPQLRNQLSPGKLRSMILGSGGGGGGSDKKGAQGTGGEDDYLDEELESTSLSMRSQGLEIQDFGDDGYDNCKDVDVVSVLPGFPTVATPEISAHSEISYDSGLKDNSLVSSRVRSTDESSMHYDSGNDATSVSSSAFEFQKSERAQQRVPLAPFSKPAPSKWDDAQKWIASPTANLPKNGQPTQGIGSRKGSYFGYGSRQSSTKVVVEVTDQKMIPYDEPDTKQIDSSLARKQSGMQKVVDWDAYQCTSESYSKPVVMMDNFIGESAMAFSRHDSSLAVHSATAIIPPPSTARSVSMRDMGTEMTPIASQEPSRTGTPVRATTPTRSPSTSMPSSPGRAAPVMPPGDPSNEHLDDDIKESSEKELQMKTRREIMLLGTQLGKMNIAAWASKDNENKEALASIKTVATEQPSQSVIETRAVAWEEAEKAKYMARFKREEIRIQAWENHQKAKTEAEMRKTEVEVERMRAKAQDKLMNKLASVQHKAEERHAQAEAKRNRRAAKAEKQAEYIRTTGRIPSSFRCWNWCHWCS</sequence>
<feature type="region of interest" description="Disordered" evidence="2">
    <location>
        <begin position="1"/>
        <end position="59"/>
    </location>
</feature>
<evidence type="ECO:0000259" key="3">
    <source>
        <dbReference type="Pfam" id="PF03763"/>
    </source>
</evidence>
<dbReference type="PANTHER" id="PTHR31471">
    <property type="entry name" value="OS02G0116800 PROTEIN"/>
    <property type="match status" value="1"/>
</dbReference>
<name>A0AAV1CMP7_OLDCO</name>
<evidence type="ECO:0000256" key="1">
    <source>
        <dbReference type="ARBA" id="ARBA00005711"/>
    </source>
</evidence>
<feature type="compositionally biased region" description="Polar residues" evidence="2">
    <location>
        <begin position="316"/>
        <end position="325"/>
    </location>
</feature>
<accession>A0AAV1CMP7</accession>
<dbReference type="EMBL" id="OX459119">
    <property type="protein sequence ID" value="CAI9096899.1"/>
    <property type="molecule type" value="Genomic_DNA"/>
</dbReference>
<dbReference type="InterPro" id="IPR005516">
    <property type="entry name" value="Remorin_C"/>
</dbReference>
<evidence type="ECO:0000313" key="4">
    <source>
        <dbReference type="EMBL" id="CAI9096899.1"/>
    </source>
</evidence>
<evidence type="ECO:0000256" key="2">
    <source>
        <dbReference type="SAM" id="MobiDB-lite"/>
    </source>
</evidence>